<evidence type="ECO:0000313" key="3">
    <source>
        <dbReference type="Proteomes" id="UP000605259"/>
    </source>
</evidence>
<dbReference type="CDD" id="cd06555">
    <property type="entry name" value="ASCH_PF0470_like"/>
    <property type="match status" value="1"/>
</dbReference>
<proteinExistence type="predicted"/>
<dbReference type="SUPFAM" id="SSF88697">
    <property type="entry name" value="PUA domain-like"/>
    <property type="match status" value="1"/>
</dbReference>
<dbReference type="InterPro" id="IPR011009">
    <property type="entry name" value="Kinase-like_dom_sf"/>
</dbReference>
<sequence>MKHAMGLYEEPFESIKTGKKVYEVRLYDEKRRKINVGDVIEFTRIPENGETLEVEVLELCQYNTFREMYEAIPFSLFDCEGWMMEEMLDGTYEVYTKEQEKQWGTLAIKVKQRTIEDIASNWRMYCIDRNFIGIGSTRKVYRVGKYVVKIHKHPIGYKQSLNELEIYTWMVEAGLSELFAKTYYVDENITIQQYVEQLELRNNQCFEIDIENDQALLPPHYEEVYRILDEKFDSFDLKDSSNYGLDIHNKLVFIDYGMTKKLYEDEWVPLAESGVLPQMELTTCSECGLEKEIRVYGENDTDKRCYACGKE</sequence>
<gene>
    <name evidence="2" type="ORF">GCM10007140_21230</name>
</gene>
<dbReference type="Proteomes" id="UP000605259">
    <property type="component" value="Unassembled WGS sequence"/>
</dbReference>
<dbReference type="Gene3D" id="2.30.130.30">
    <property type="entry name" value="Hypothetical protein"/>
    <property type="match status" value="1"/>
</dbReference>
<feature type="domain" description="ASCH" evidence="1">
    <location>
        <begin position="5"/>
        <end position="112"/>
    </location>
</feature>
<accession>A0A917ERS7</accession>
<keyword evidence="3" id="KW-1185">Reference proteome</keyword>
<dbReference type="EMBL" id="BMFK01000001">
    <property type="protein sequence ID" value="GGE71113.1"/>
    <property type="molecule type" value="Genomic_DNA"/>
</dbReference>
<name>A0A917ERS7_9BACI</name>
<evidence type="ECO:0000313" key="2">
    <source>
        <dbReference type="EMBL" id="GGE71113.1"/>
    </source>
</evidence>
<evidence type="ECO:0000259" key="1">
    <source>
        <dbReference type="SMART" id="SM01022"/>
    </source>
</evidence>
<dbReference type="InterPro" id="IPR007374">
    <property type="entry name" value="ASCH_domain"/>
</dbReference>
<dbReference type="AlphaFoldDB" id="A0A917ERS7"/>
<protein>
    <recommendedName>
        <fullName evidence="1">ASCH domain-containing protein</fullName>
    </recommendedName>
</protein>
<dbReference type="Pfam" id="PF04266">
    <property type="entry name" value="ASCH"/>
    <property type="match status" value="1"/>
</dbReference>
<organism evidence="2 3">
    <name type="scientific">Priestia taiwanensis</name>
    <dbReference type="NCBI Taxonomy" id="1347902"/>
    <lineage>
        <taxon>Bacteria</taxon>
        <taxon>Bacillati</taxon>
        <taxon>Bacillota</taxon>
        <taxon>Bacilli</taxon>
        <taxon>Bacillales</taxon>
        <taxon>Bacillaceae</taxon>
        <taxon>Priestia</taxon>
    </lineage>
</organism>
<dbReference type="InterPro" id="IPR015947">
    <property type="entry name" value="PUA-like_sf"/>
</dbReference>
<comment type="caution">
    <text evidence="2">The sequence shown here is derived from an EMBL/GenBank/DDBJ whole genome shotgun (WGS) entry which is preliminary data.</text>
</comment>
<dbReference type="SUPFAM" id="SSF56112">
    <property type="entry name" value="Protein kinase-like (PK-like)"/>
    <property type="match status" value="1"/>
</dbReference>
<reference evidence="2" key="1">
    <citation type="journal article" date="2014" name="Int. J. Syst. Evol. Microbiol.">
        <title>Complete genome sequence of Corynebacterium casei LMG S-19264T (=DSM 44701T), isolated from a smear-ripened cheese.</title>
        <authorList>
            <consortium name="US DOE Joint Genome Institute (JGI-PGF)"/>
            <person name="Walter F."/>
            <person name="Albersmeier A."/>
            <person name="Kalinowski J."/>
            <person name="Ruckert C."/>
        </authorList>
    </citation>
    <scope>NUCLEOTIDE SEQUENCE</scope>
    <source>
        <strain evidence="2">CGMCC 1.12698</strain>
    </source>
</reference>
<dbReference type="SMART" id="SM01022">
    <property type="entry name" value="ASCH"/>
    <property type="match status" value="1"/>
</dbReference>
<reference evidence="2" key="2">
    <citation type="submission" date="2020-09" db="EMBL/GenBank/DDBJ databases">
        <authorList>
            <person name="Sun Q."/>
            <person name="Zhou Y."/>
        </authorList>
    </citation>
    <scope>NUCLEOTIDE SEQUENCE</scope>
    <source>
        <strain evidence="2">CGMCC 1.12698</strain>
    </source>
</reference>